<gene>
    <name evidence="1" type="ORF">FP2_31670</name>
</gene>
<dbReference type="EMBL" id="FP929045">
    <property type="protein sequence ID" value="CBL00404.1"/>
    <property type="molecule type" value="Genomic_DNA"/>
</dbReference>
<keyword evidence="2" id="KW-1185">Reference proteome</keyword>
<dbReference type="InterPro" id="IPR011330">
    <property type="entry name" value="Glyco_hydro/deAcase_b/a-brl"/>
</dbReference>
<reference evidence="1 2" key="1">
    <citation type="submission" date="2010-03" db="EMBL/GenBank/DDBJ databases">
        <title>The genome sequence of Faecalibacterium prausnitzii L2/6.</title>
        <authorList>
            <consortium name="metaHIT consortium -- http://www.metahit.eu/"/>
            <person name="Pajon A."/>
            <person name="Turner K."/>
            <person name="Parkhill J."/>
            <person name="Duncan S."/>
            <person name="Flint H."/>
        </authorList>
    </citation>
    <scope>NUCLEOTIDE SEQUENCE [LARGE SCALE GENOMIC DNA]</scope>
    <source>
        <strain evidence="2">L2-6</strain>
    </source>
</reference>
<dbReference type="Proteomes" id="UP000008804">
    <property type="component" value="Chromosome"/>
</dbReference>
<dbReference type="HOGENOM" id="CLU_1136717_0_0_9"/>
<dbReference type="Gene3D" id="3.20.20.370">
    <property type="entry name" value="Glycoside hydrolase/deacetylase"/>
    <property type="match status" value="1"/>
</dbReference>
<dbReference type="BioCyc" id="FPRA718252:G1375-2733-MONOMER"/>
<dbReference type="KEGG" id="fpr:FP2_31670"/>
<dbReference type="InterPro" id="IPR018763">
    <property type="entry name" value="DUF2334"/>
</dbReference>
<dbReference type="eggNOG" id="COG3233">
    <property type="taxonomic scope" value="Bacteria"/>
</dbReference>
<evidence type="ECO:0000313" key="1">
    <source>
        <dbReference type="EMBL" id="CBL00404.1"/>
    </source>
</evidence>
<dbReference type="Pfam" id="PF10096">
    <property type="entry name" value="DUF2334"/>
    <property type="match status" value="1"/>
</dbReference>
<reference evidence="1 2" key="2">
    <citation type="submission" date="2010-03" db="EMBL/GenBank/DDBJ databases">
        <authorList>
            <person name="Pajon A."/>
        </authorList>
    </citation>
    <scope>NUCLEOTIDE SEQUENCE [LARGE SCALE GENOMIC DNA]</scope>
    <source>
        <strain evidence="2">L2-6</strain>
    </source>
</reference>
<name>D4K2A5_9FIRM</name>
<dbReference type="SUPFAM" id="SSF88713">
    <property type="entry name" value="Glycoside hydrolase/deacetylase"/>
    <property type="match status" value="1"/>
</dbReference>
<dbReference type="GO" id="GO:0005975">
    <property type="term" value="P:carbohydrate metabolic process"/>
    <property type="evidence" value="ECO:0007669"/>
    <property type="project" value="InterPro"/>
</dbReference>
<evidence type="ECO:0000313" key="2">
    <source>
        <dbReference type="Proteomes" id="UP000008804"/>
    </source>
</evidence>
<organism evidence="1 2">
    <name type="scientific">Faecalibacterium prausnitzii L2-6</name>
    <dbReference type="NCBI Taxonomy" id="718252"/>
    <lineage>
        <taxon>Bacteria</taxon>
        <taxon>Bacillati</taxon>
        <taxon>Bacillota</taxon>
        <taxon>Clostridia</taxon>
        <taxon>Eubacteriales</taxon>
        <taxon>Oscillospiraceae</taxon>
        <taxon>Faecalibacterium</taxon>
    </lineage>
</organism>
<dbReference type="PATRIC" id="fig|718252.3.peg.1368"/>
<protein>
    <submittedName>
        <fullName evidence="1">Uncharacterized protein conserved in bacteria (DUF2334)</fullName>
    </submittedName>
</protein>
<dbReference type="CDD" id="cd10925">
    <property type="entry name" value="CE4_u1"/>
    <property type="match status" value="1"/>
</dbReference>
<sequence length="244" mass="29085">MSQYIMRLDDASEYMDVEKWQRMEDLLDKYHIKPIVGVIPNNQDPDMVGVYPKDEQFWEKVQRWKEKGWTIALHGYTHVFETKEGGLNPVNDRSEFAGVPLERQKEKIRAGVRILREHGIEPEIFFAPAHTFDENTLIALKEESDIRIISDTIANDVYFENGFYFIPQQSGRVRKLPFRMVTFCYHPNIMSRQLFDETDYFIKTNRSEFVEASYKDYLKTRKINIVDRILKKIYFLKHKNSWGK</sequence>
<dbReference type="RefSeq" id="WP_015566009.1">
    <property type="nucleotide sequence ID" value="NC_021042.1"/>
</dbReference>
<dbReference type="AlphaFoldDB" id="D4K2A5"/>
<accession>D4K2A5</accession>
<proteinExistence type="predicted"/>